<name>M3FVS1_9ACTN</name>
<dbReference type="InterPro" id="IPR001584">
    <property type="entry name" value="Integrase_cat-core"/>
</dbReference>
<dbReference type="PANTHER" id="PTHR35004">
    <property type="entry name" value="TRANSPOSASE RV3428C-RELATED"/>
    <property type="match status" value="1"/>
</dbReference>
<dbReference type="PROSITE" id="PS50994">
    <property type="entry name" value="INTEGRASE"/>
    <property type="match status" value="1"/>
</dbReference>
<dbReference type="Proteomes" id="UP000030760">
    <property type="component" value="Unassembled WGS sequence"/>
</dbReference>
<evidence type="ECO:0000259" key="1">
    <source>
        <dbReference type="PROSITE" id="PS50994"/>
    </source>
</evidence>
<dbReference type="AlphaFoldDB" id="M3FVS1"/>
<sequence length="142" mass="15529">MPDNLKTGVDKPDLYDPKINKAYAELATHYGALVDPARASKPKDKPRVERPMPYVRDSFWRGREFTSIEHMQTEAITWAQQVAGRRQCRPLGGAAPMAVFGAVEAAALLPLPPTPFTLARWSTATVGPDIKVGRTAREAASA</sequence>
<dbReference type="GO" id="GO:0015074">
    <property type="term" value="P:DNA integration"/>
    <property type="evidence" value="ECO:0007669"/>
    <property type="project" value="InterPro"/>
</dbReference>
<evidence type="ECO:0000313" key="3">
    <source>
        <dbReference type="Proteomes" id="UP000030760"/>
    </source>
</evidence>
<organism evidence="2 3">
    <name type="scientific">Streptomyces bottropensis ATCC 25435</name>
    <dbReference type="NCBI Taxonomy" id="1054862"/>
    <lineage>
        <taxon>Bacteria</taxon>
        <taxon>Bacillati</taxon>
        <taxon>Actinomycetota</taxon>
        <taxon>Actinomycetes</taxon>
        <taxon>Kitasatosporales</taxon>
        <taxon>Streptomycetaceae</taxon>
        <taxon>Streptomyces</taxon>
    </lineage>
</organism>
<dbReference type="EMBL" id="KB405064">
    <property type="protein sequence ID" value="EMF56314.1"/>
    <property type="molecule type" value="Genomic_DNA"/>
</dbReference>
<proteinExistence type="predicted"/>
<protein>
    <submittedName>
        <fullName evidence="2">Integrase catalytic region</fullName>
    </submittedName>
</protein>
<evidence type="ECO:0000313" key="2">
    <source>
        <dbReference type="EMBL" id="EMF56314.1"/>
    </source>
</evidence>
<feature type="domain" description="Integrase catalytic" evidence="1">
    <location>
        <begin position="1"/>
        <end position="104"/>
    </location>
</feature>
<gene>
    <name evidence="2" type="ORF">SBD_2224</name>
</gene>
<dbReference type="PANTHER" id="PTHR35004:SF8">
    <property type="entry name" value="TRANSPOSASE RV3428C-RELATED"/>
    <property type="match status" value="1"/>
</dbReference>
<accession>M3FVS1</accession>
<reference evidence="3" key="1">
    <citation type="journal article" date="2013" name="Genome Announc.">
        <title>Draft Genome Sequence of Streptomyces bottropensis ATCC 25435, a Bottromycin-Producing Actinomycete.</title>
        <authorList>
            <person name="Zhang H."/>
            <person name="Zhou W."/>
            <person name="Zhuang Y."/>
            <person name="Liang X."/>
            <person name="Liu T."/>
        </authorList>
    </citation>
    <scope>NUCLEOTIDE SEQUENCE [LARGE SCALE GENOMIC DNA]</scope>
    <source>
        <strain evidence="3">ATCC 25435</strain>
    </source>
</reference>